<sequence>MADSNTGIDVTNVPGGWVSVSGPASSISALNSWPMKTSLFRSTSRRPAPRVISSVSASISSPCAAKCRSEPQIPHASTLTSTWPGPGAGSGTSSRYTIRPLRNTEARISSHHAGARPRAR</sequence>
<evidence type="ECO:0000256" key="1">
    <source>
        <dbReference type="SAM" id="MobiDB-lite"/>
    </source>
</evidence>
<dbReference type="Proteomes" id="UP000189229">
    <property type="component" value="Unassembled WGS sequence"/>
</dbReference>
<protein>
    <submittedName>
        <fullName evidence="2">Alcohol dehydrogenase zinc-binding domain protein</fullName>
    </submittedName>
</protein>
<gene>
    <name evidence="2" type="ORF">BZL30_3249</name>
</gene>
<reference evidence="2 3" key="1">
    <citation type="submission" date="2017-02" db="EMBL/GenBank/DDBJ databases">
        <title>Complete genome sequences of Mycobacterium kansasii strains isolated from rhesus macaques.</title>
        <authorList>
            <person name="Panda A."/>
            <person name="Nagaraj S."/>
            <person name="Zhao X."/>
            <person name="Tettelin H."/>
            <person name="Detolla L.J."/>
        </authorList>
    </citation>
    <scope>NUCLEOTIDE SEQUENCE [LARGE SCALE GENOMIC DNA]</scope>
    <source>
        <strain evidence="2 3">11-3813</strain>
    </source>
</reference>
<organism evidence="2 3">
    <name type="scientific">Mycobacterium kansasii</name>
    <dbReference type="NCBI Taxonomy" id="1768"/>
    <lineage>
        <taxon>Bacteria</taxon>
        <taxon>Bacillati</taxon>
        <taxon>Actinomycetota</taxon>
        <taxon>Actinomycetes</taxon>
        <taxon>Mycobacteriales</taxon>
        <taxon>Mycobacteriaceae</taxon>
        <taxon>Mycobacterium</taxon>
    </lineage>
</organism>
<evidence type="ECO:0000313" key="3">
    <source>
        <dbReference type="Proteomes" id="UP000189229"/>
    </source>
</evidence>
<feature type="compositionally biased region" description="Basic residues" evidence="1">
    <location>
        <begin position="109"/>
        <end position="120"/>
    </location>
</feature>
<dbReference type="EMBL" id="MVBM01000003">
    <property type="protein sequence ID" value="OOK75764.1"/>
    <property type="molecule type" value="Genomic_DNA"/>
</dbReference>
<feature type="region of interest" description="Disordered" evidence="1">
    <location>
        <begin position="75"/>
        <end position="120"/>
    </location>
</feature>
<dbReference type="AlphaFoldDB" id="A0A1V3X944"/>
<proteinExistence type="predicted"/>
<evidence type="ECO:0000313" key="2">
    <source>
        <dbReference type="EMBL" id="OOK75764.1"/>
    </source>
</evidence>
<accession>A0A1V3X944</accession>
<name>A0A1V3X944_MYCKA</name>
<comment type="caution">
    <text evidence="2">The sequence shown here is derived from an EMBL/GenBank/DDBJ whole genome shotgun (WGS) entry which is preliminary data.</text>
</comment>